<evidence type="ECO:0000313" key="18">
    <source>
        <dbReference type="EMBL" id="QSE77245.1"/>
    </source>
</evidence>
<dbReference type="PROSITE" id="PS01056">
    <property type="entry name" value="DNA_LIGASE_N2"/>
    <property type="match status" value="1"/>
</dbReference>
<feature type="binding site" evidence="15">
    <location>
        <position position="421"/>
    </location>
    <ligand>
        <name>Zn(2+)</name>
        <dbReference type="ChEBI" id="CHEBI:29105"/>
    </ligand>
</feature>
<name>A0AA45KH42_9LACT</name>
<dbReference type="GO" id="GO:0046872">
    <property type="term" value="F:metal ion binding"/>
    <property type="evidence" value="ECO:0007669"/>
    <property type="project" value="UniProtKB-KW"/>
</dbReference>
<dbReference type="PANTHER" id="PTHR23389">
    <property type="entry name" value="CHROMOSOME TRANSMISSION FIDELITY FACTOR 18"/>
    <property type="match status" value="1"/>
</dbReference>
<dbReference type="FunFam" id="2.40.50.140:FF:000012">
    <property type="entry name" value="DNA ligase"/>
    <property type="match status" value="1"/>
</dbReference>
<evidence type="ECO:0000256" key="16">
    <source>
        <dbReference type="RuleBase" id="RU000618"/>
    </source>
</evidence>
<evidence type="ECO:0000256" key="5">
    <source>
        <dbReference type="ARBA" id="ARBA00022705"/>
    </source>
</evidence>
<dbReference type="Gene3D" id="3.40.50.10190">
    <property type="entry name" value="BRCT domain"/>
    <property type="match status" value="1"/>
</dbReference>
<feature type="binding site" evidence="15">
    <location>
        <position position="132"/>
    </location>
    <ligand>
        <name>NAD(+)</name>
        <dbReference type="ChEBI" id="CHEBI:57540"/>
    </ligand>
</feature>
<keyword evidence="9 15" id="KW-0460">Magnesium</keyword>
<dbReference type="InterPro" id="IPR010994">
    <property type="entry name" value="RuvA_2-like"/>
</dbReference>
<dbReference type="InterPro" id="IPR001357">
    <property type="entry name" value="BRCT_dom"/>
</dbReference>
<keyword evidence="12 15" id="KW-0464">Manganese</keyword>
<keyword evidence="11 15" id="KW-0234">DNA repair</keyword>
<feature type="binding site" evidence="15">
    <location>
        <position position="398"/>
    </location>
    <ligand>
        <name>Zn(2+)</name>
        <dbReference type="ChEBI" id="CHEBI:29105"/>
    </ligand>
</feature>
<comment type="cofactor">
    <cofactor evidence="15">
        <name>Mg(2+)</name>
        <dbReference type="ChEBI" id="CHEBI:18420"/>
    </cofactor>
    <cofactor evidence="15">
        <name>Mn(2+)</name>
        <dbReference type="ChEBI" id="CHEBI:29035"/>
    </cofactor>
</comment>
<feature type="active site" description="N6-AMP-lysine intermediate" evidence="15">
    <location>
        <position position="111"/>
    </location>
</feature>
<dbReference type="Pfam" id="PF03120">
    <property type="entry name" value="OB_DNA_ligase"/>
    <property type="match status" value="1"/>
</dbReference>
<feature type="binding site" evidence="15">
    <location>
        <begin position="31"/>
        <end position="35"/>
    </location>
    <ligand>
        <name>NAD(+)</name>
        <dbReference type="ChEBI" id="CHEBI:57540"/>
    </ligand>
</feature>
<dbReference type="EMBL" id="CP070872">
    <property type="protein sequence ID" value="QSE77245.1"/>
    <property type="molecule type" value="Genomic_DNA"/>
</dbReference>
<dbReference type="SUPFAM" id="SSF50249">
    <property type="entry name" value="Nucleic acid-binding proteins"/>
    <property type="match status" value="1"/>
</dbReference>
<dbReference type="PROSITE" id="PS50172">
    <property type="entry name" value="BRCT"/>
    <property type="match status" value="1"/>
</dbReference>
<dbReference type="KEGG" id="lti:JW886_03000"/>
<dbReference type="Proteomes" id="UP000663608">
    <property type="component" value="Chromosome"/>
</dbReference>
<dbReference type="CDD" id="cd17748">
    <property type="entry name" value="BRCT_DNA_ligase_like"/>
    <property type="match status" value="1"/>
</dbReference>
<accession>A0AA45KH42</accession>
<sequence length="654" mass="72828">MNIESKINELTELLNQYAYEYYTLDTPSVEDSEYDRLYQELVKLEEENPQFVRTDSPTHRTGGVVLSGFEKFRHPYNLYSLGDVFSREELAVWEARVRKELDHPEYICELKIDGLSLSLYYENGILVTAATRGDGTIGENITENVKRIKDVPLKLTEPIDIVVRGEAYLPRQNFAKLNAERELEGAAPFANPRNAAAGTLRQLDTKVVAKRGLATFLYQEASPATNDTQEEVLEYFEALGFQVNPERQFARNMEEIWQFIEEATRLRETLPYDIDGVVIKVNDLAAQEELGFTVKAPRWAIAYKFPAEEAETELLSVDWTVGRTGVVTPTANMTPVLLAQTTVSRATLHNVDYIREKDIRIGDHVLIYKAGDIIPKVGKVLLDQRPKGLKPLEIPTNCPECGSDLLHFEDEVALRCVNPLCPAQMREKLIHFASREAMNILGLGPSVIAQLFDKKLVADVADLYHLTVEDLLTLDKVKETLAQKIVSAISDSRQNSAEKLLFGLGIRHVGSKAAKLLLERFGDLRTLSHASQEEISEIPSLGGVIAMALVTYFETDGAKILLDELEEAGVNFAYLGTVNTDGILSGKTVVLTGKLTSLKRTEAKEKLERLGANVSGSVSKKTDLVVAGEEAGSKLTKAQELGIEIWSEQDLLDL</sequence>
<dbReference type="SUPFAM" id="SSF47781">
    <property type="entry name" value="RuvA domain 2-like"/>
    <property type="match status" value="1"/>
</dbReference>
<dbReference type="SUPFAM" id="SSF56091">
    <property type="entry name" value="DNA ligase/mRNA capping enzyme, catalytic domain"/>
    <property type="match status" value="1"/>
</dbReference>
<dbReference type="RefSeq" id="WP_205872279.1">
    <property type="nucleotide sequence ID" value="NZ_CP070872.1"/>
</dbReference>
<organism evidence="18 19">
    <name type="scientific">Lactococcus taiwanensis</name>
    <dbReference type="NCBI Taxonomy" id="1151742"/>
    <lineage>
        <taxon>Bacteria</taxon>
        <taxon>Bacillati</taxon>
        <taxon>Bacillota</taxon>
        <taxon>Bacilli</taxon>
        <taxon>Lactobacillales</taxon>
        <taxon>Streptococcaceae</taxon>
        <taxon>Lactococcus</taxon>
    </lineage>
</organism>
<dbReference type="Gene3D" id="6.20.10.30">
    <property type="match status" value="1"/>
</dbReference>
<dbReference type="InterPro" id="IPR018239">
    <property type="entry name" value="DNA_ligase_AS"/>
</dbReference>
<dbReference type="InterPro" id="IPR013840">
    <property type="entry name" value="DNAligase_N"/>
</dbReference>
<dbReference type="Pfam" id="PF01653">
    <property type="entry name" value="DNA_ligase_aden"/>
    <property type="match status" value="1"/>
</dbReference>
<dbReference type="CDD" id="cd00114">
    <property type="entry name" value="LIGANc"/>
    <property type="match status" value="1"/>
</dbReference>
<dbReference type="EC" id="6.5.1.2" evidence="2 15"/>
<comment type="similarity">
    <text evidence="14 15">Belongs to the NAD-dependent DNA ligase family. LigA subfamily.</text>
</comment>
<keyword evidence="10 15" id="KW-0520">NAD</keyword>
<evidence type="ECO:0000256" key="3">
    <source>
        <dbReference type="ARBA" id="ARBA00013308"/>
    </source>
</evidence>
<dbReference type="Pfam" id="PF14520">
    <property type="entry name" value="HHH_5"/>
    <property type="match status" value="1"/>
</dbReference>
<dbReference type="GO" id="GO:0006281">
    <property type="term" value="P:DNA repair"/>
    <property type="evidence" value="ECO:0007669"/>
    <property type="project" value="UniProtKB-KW"/>
</dbReference>
<proteinExistence type="inferred from homology"/>
<evidence type="ECO:0000256" key="13">
    <source>
        <dbReference type="ARBA" id="ARBA00034005"/>
    </source>
</evidence>
<dbReference type="InterPro" id="IPR004150">
    <property type="entry name" value="NAD_DNA_ligase_OB"/>
</dbReference>
<dbReference type="InterPro" id="IPR036420">
    <property type="entry name" value="BRCT_dom_sf"/>
</dbReference>
<evidence type="ECO:0000256" key="4">
    <source>
        <dbReference type="ARBA" id="ARBA00022598"/>
    </source>
</evidence>
<feature type="binding site" evidence="15">
    <location>
        <position position="304"/>
    </location>
    <ligand>
        <name>NAD(+)</name>
        <dbReference type="ChEBI" id="CHEBI:57540"/>
    </ligand>
</feature>
<gene>
    <name evidence="15 18" type="primary">ligA</name>
    <name evidence="18" type="ORF">JW886_03000</name>
</gene>
<dbReference type="HAMAP" id="MF_01588">
    <property type="entry name" value="DNA_ligase_A"/>
    <property type="match status" value="1"/>
</dbReference>
<evidence type="ECO:0000256" key="8">
    <source>
        <dbReference type="ARBA" id="ARBA00022833"/>
    </source>
</evidence>
<dbReference type="GO" id="GO:0005829">
    <property type="term" value="C:cytosol"/>
    <property type="evidence" value="ECO:0007669"/>
    <property type="project" value="TreeGrafter"/>
</dbReference>
<dbReference type="InterPro" id="IPR013839">
    <property type="entry name" value="DNAligase_adenylation"/>
</dbReference>
<evidence type="ECO:0000256" key="7">
    <source>
        <dbReference type="ARBA" id="ARBA00022763"/>
    </source>
</evidence>
<keyword evidence="8 15" id="KW-0862">Zinc</keyword>
<dbReference type="Pfam" id="PF12826">
    <property type="entry name" value="HHH_2"/>
    <property type="match status" value="1"/>
</dbReference>
<dbReference type="PIRSF" id="PIRSF001604">
    <property type="entry name" value="LigA"/>
    <property type="match status" value="1"/>
</dbReference>
<dbReference type="Gene3D" id="2.40.50.140">
    <property type="entry name" value="Nucleic acid-binding proteins"/>
    <property type="match status" value="1"/>
</dbReference>
<dbReference type="NCBIfam" id="TIGR00575">
    <property type="entry name" value="dnlj"/>
    <property type="match status" value="1"/>
</dbReference>
<feature type="binding site" evidence="15">
    <location>
        <position position="280"/>
    </location>
    <ligand>
        <name>NAD(+)</name>
        <dbReference type="ChEBI" id="CHEBI:57540"/>
    </ligand>
</feature>
<protein>
    <recommendedName>
        <fullName evidence="3 15">DNA ligase</fullName>
        <ecNumber evidence="2 15">6.5.1.2</ecNumber>
    </recommendedName>
    <alternativeName>
        <fullName evidence="15">Polydeoxyribonucleotide synthase [NAD(+)]</fullName>
    </alternativeName>
</protein>
<dbReference type="Pfam" id="PF00533">
    <property type="entry name" value="BRCT"/>
    <property type="match status" value="1"/>
</dbReference>
<dbReference type="Pfam" id="PF03119">
    <property type="entry name" value="DNA_ligase_ZBD"/>
    <property type="match status" value="1"/>
</dbReference>
<feature type="binding site" evidence="15">
    <location>
        <position position="166"/>
    </location>
    <ligand>
        <name>NAD(+)</name>
        <dbReference type="ChEBI" id="CHEBI:57540"/>
    </ligand>
</feature>
<dbReference type="SMART" id="SM00532">
    <property type="entry name" value="LIGANc"/>
    <property type="match status" value="1"/>
</dbReference>
<dbReference type="FunFam" id="1.10.150.20:FF:000007">
    <property type="entry name" value="DNA ligase"/>
    <property type="match status" value="1"/>
</dbReference>
<dbReference type="InterPro" id="IPR001679">
    <property type="entry name" value="DNA_ligase"/>
</dbReference>
<dbReference type="PROSITE" id="PS01055">
    <property type="entry name" value="DNA_LIGASE_N1"/>
    <property type="match status" value="1"/>
</dbReference>
<feature type="binding site" evidence="15">
    <location>
        <position position="416"/>
    </location>
    <ligand>
        <name>Zn(2+)</name>
        <dbReference type="ChEBI" id="CHEBI:29105"/>
    </ligand>
</feature>
<comment type="function">
    <text evidence="1 15">DNA ligase that catalyzes the formation of phosphodiester linkages between 5'-phosphoryl and 3'-hydroxyl groups in double-stranded DNA using NAD as a coenzyme and as the energy source for the reaction. It is essential for DNA replication and repair of damaged DNA.</text>
</comment>
<reference evidence="18 19" key="1">
    <citation type="submission" date="2021-02" db="EMBL/GenBank/DDBJ databases">
        <title>Complete genome sequence of Lactococcus lactis strain K_LL004.</title>
        <authorList>
            <person name="Kim H.B."/>
        </authorList>
    </citation>
    <scope>NUCLEOTIDE SEQUENCE [LARGE SCALE GENOMIC DNA]</scope>
    <source>
        <strain evidence="18 19">K_LL004</strain>
    </source>
</reference>
<keyword evidence="19" id="KW-1185">Reference proteome</keyword>
<keyword evidence="7 15" id="KW-0227">DNA damage</keyword>
<dbReference type="NCBIfam" id="NF005932">
    <property type="entry name" value="PRK07956.1"/>
    <property type="match status" value="1"/>
</dbReference>
<dbReference type="InterPro" id="IPR041663">
    <property type="entry name" value="DisA/LigA_HHH"/>
</dbReference>
<evidence type="ECO:0000313" key="19">
    <source>
        <dbReference type="Proteomes" id="UP000663608"/>
    </source>
</evidence>
<evidence type="ECO:0000259" key="17">
    <source>
        <dbReference type="PROSITE" id="PS50172"/>
    </source>
</evidence>
<feature type="domain" description="BRCT" evidence="17">
    <location>
        <begin position="579"/>
        <end position="654"/>
    </location>
</feature>
<dbReference type="SUPFAM" id="SSF52113">
    <property type="entry name" value="BRCT domain"/>
    <property type="match status" value="1"/>
</dbReference>
<dbReference type="Gene3D" id="1.10.150.20">
    <property type="entry name" value="5' to 3' exonuclease, C-terminal subdomain"/>
    <property type="match status" value="2"/>
</dbReference>
<evidence type="ECO:0000256" key="10">
    <source>
        <dbReference type="ARBA" id="ARBA00023027"/>
    </source>
</evidence>
<dbReference type="GO" id="GO:0003911">
    <property type="term" value="F:DNA ligase (NAD+) activity"/>
    <property type="evidence" value="ECO:0007669"/>
    <property type="project" value="UniProtKB-UniRule"/>
</dbReference>
<dbReference type="InterPro" id="IPR012340">
    <property type="entry name" value="NA-bd_OB-fold"/>
</dbReference>
<evidence type="ECO:0000256" key="12">
    <source>
        <dbReference type="ARBA" id="ARBA00023211"/>
    </source>
</evidence>
<keyword evidence="4 15" id="KW-0436">Ligase</keyword>
<feature type="binding site" evidence="15">
    <location>
        <begin position="80"/>
        <end position="81"/>
    </location>
    <ligand>
        <name>NAD(+)</name>
        <dbReference type="ChEBI" id="CHEBI:57540"/>
    </ligand>
</feature>
<keyword evidence="6 15" id="KW-0479">Metal-binding</keyword>
<evidence type="ECO:0000256" key="9">
    <source>
        <dbReference type="ARBA" id="ARBA00022842"/>
    </source>
</evidence>
<dbReference type="FunFam" id="3.30.470.30:FF:000001">
    <property type="entry name" value="DNA ligase"/>
    <property type="match status" value="1"/>
</dbReference>
<keyword evidence="5 15" id="KW-0235">DNA replication</keyword>
<dbReference type="GO" id="GO:0006260">
    <property type="term" value="P:DNA replication"/>
    <property type="evidence" value="ECO:0007669"/>
    <property type="project" value="UniProtKB-KW"/>
</dbReference>
<feature type="binding site" evidence="15">
    <location>
        <position position="109"/>
    </location>
    <ligand>
        <name>NAD(+)</name>
        <dbReference type="ChEBI" id="CHEBI:57540"/>
    </ligand>
</feature>
<evidence type="ECO:0000256" key="2">
    <source>
        <dbReference type="ARBA" id="ARBA00012722"/>
    </source>
</evidence>
<dbReference type="SMART" id="SM00292">
    <property type="entry name" value="BRCT"/>
    <property type="match status" value="1"/>
</dbReference>
<evidence type="ECO:0000256" key="6">
    <source>
        <dbReference type="ARBA" id="ARBA00022723"/>
    </source>
</evidence>
<evidence type="ECO:0000256" key="14">
    <source>
        <dbReference type="ARBA" id="ARBA00060881"/>
    </source>
</evidence>
<dbReference type="AlphaFoldDB" id="A0AA45KH42"/>
<feature type="binding site" evidence="15">
    <location>
        <position position="401"/>
    </location>
    <ligand>
        <name>Zn(2+)</name>
        <dbReference type="ChEBI" id="CHEBI:29105"/>
    </ligand>
</feature>
<comment type="catalytic activity">
    <reaction evidence="13 15 16">
        <text>NAD(+) + (deoxyribonucleotide)n-3'-hydroxyl + 5'-phospho-(deoxyribonucleotide)m = (deoxyribonucleotide)n+m + AMP + beta-nicotinamide D-nucleotide.</text>
        <dbReference type="EC" id="6.5.1.2"/>
    </reaction>
</comment>
<dbReference type="InterPro" id="IPR004149">
    <property type="entry name" value="Znf_DNAligase_C4"/>
</dbReference>
<dbReference type="PANTHER" id="PTHR23389:SF9">
    <property type="entry name" value="DNA LIGASE"/>
    <property type="match status" value="1"/>
</dbReference>
<dbReference type="InterPro" id="IPR033136">
    <property type="entry name" value="DNA_ligase_CS"/>
</dbReference>
<evidence type="ECO:0000256" key="1">
    <source>
        <dbReference type="ARBA" id="ARBA00004067"/>
    </source>
</evidence>
<evidence type="ECO:0000256" key="15">
    <source>
        <dbReference type="HAMAP-Rule" id="MF_01588"/>
    </source>
</evidence>
<dbReference type="Gene3D" id="1.10.287.610">
    <property type="entry name" value="Helix hairpin bin"/>
    <property type="match status" value="1"/>
</dbReference>
<evidence type="ECO:0000256" key="11">
    <source>
        <dbReference type="ARBA" id="ARBA00023204"/>
    </source>
</evidence>
<dbReference type="Gene3D" id="3.30.470.30">
    <property type="entry name" value="DNA ligase/mRNA capping enzyme"/>
    <property type="match status" value="1"/>
</dbReference>